<name>A0A2A2L3M7_9BILA</name>
<dbReference type="GO" id="GO:0061462">
    <property type="term" value="P:protein localization to lysosome"/>
    <property type="evidence" value="ECO:0007669"/>
    <property type="project" value="TreeGrafter"/>
</dbReference>
<protein>
    <submittedName>
        <fullName evidence="1">Uncharacterized protein</fullName>
    </submittedName>
</protein>
<dbReference type="Proteomes" id="UP000218231">
    <property type="component" value="Unassembled WGS sequence"/>
</dbReference>
<keyword evidence="2" id="KW-1185">Reference proteome</keyword>
<dbReference type="AlphaFoldDB" id="A0A2A2L3M7"/>
<dbReference type="GO" id="GO:0042149">
    <property type="term" value="P:cellular response to glucose starvation"/>
    <property type="evidence" value="ECO:0007669"/>
    <property type="project" value="TreeGrafter"/>
</dbReference>
<reference evidence="1 2" key="1">
    <citation type="journal article" date="2017" name="Curr. Biol.">
        <title>Genome architecture and evolution of a unichromosomal asexual nematode.</title>
        <authorList>
            <person name="Fradin H."/>
            <person name="Zegar C."/>
            <person name="Gutwein M."/>
            <person name="Lucas J."/>
            <person name="Kovtun M."/>
            <person name="Corcoran D."/>
            <person name="Baugh L.R."/>
            <person name="Kiontke K."/>
            <person name="Gunsalus K."/>
            <person name="Fitch D.H."/>
            <person name="Piano F."/>
        </authorList>
    </citation>
    <scope>NUCLEOTIDE SEQUENCE [LARGE SCALE GENOMIC DNA]</scope>
    <source>
        <strain evidence="1">PF1309</strain>
    </source>
</reference>
<organism evidence="1 2">
    <name type="scientific">Diploscapter pachys</name>
    <dbReference type="NCBI Taxonomy" id="2018661"/>
    <lineage>
        <taxon>Eukaryota</taxon>
        <taxon>Metazoa</taxon>
        <taxon>Ecdysozoa</taxon>
        <taxon>Nematoda</taxon>
        <taxon>Chromadorea</taxon>
        <taxon>Rhabditida</taxon>
        <taxon>Rhabditina</taxon>
        <taxon>Rhabditomorpha</taxon>
        <taxon>Rhabditoidea</taxon>
        <taxon>Rhabditidae</taxon>
        <taxon>Diploscapter</taxon>
    </lineage>
</organism>
<dbReference type="InterPro" id="IPR038060">
    <property type="entry name" value="C12orf66-like_central_sf"/>
</dbReference>
<dbReference type="PANTHER" id="PTHR31581:SF1">
    <property type="entry name" value="KICSTOR SUBUNIT 2"/>
    <property type="match status" value="1"/>
</dbReference>
<comment type="caution">
    <text evidence="1">The sequence shown here is derived from an EMBL/GenBank/DDBJ whole genome shotgun (WGS) entry which is preliminary data.</text>
</comment>
<dbReference type="GO" id="GO:1904262">
    <property type="term" value="P:negative regulation of TORC1 signaling"/>
    <property type="evidence" value="ECO:0007669"/>
    <property type="project" value="TreeGrafter"/>
</dbReference>
<dbReference type="STRING" id="2018661.A0A2A2L3M7"/>
<gene>
    <name evidence="1" type="ORF">WR25_03349</name>
</gene>
<accession>A0A2A2L3M7</accession>
<dbReference type="PANTHER" id="PTHR31581">
    <property type="entry name" value="KICSTOR COMPLEX PROTEIN C12ORF66"/>
    <property type="match status" value="1"/>
</dbReference>
<dbReference type="Pfam" id="PF09404">
    <property type="entry name" value="C12orf66_like"/>
    <property type="match status" value="1"/>
</dbReference>
<dbReference type="EMBL" id="LIAE01007228">
    <property type="protein sequence ID" value="PAV80792.1"/>
    <property type="molecule type" value="Genomic_DNA"/>
</dbReference>
<dbReference type="Gene3D" id="1.10.3450.30">
    <property type="match status" value="1"/>
</dbReference>
<dbReference type="GO" id="GO:0034198">
    <property type="term" value="P:cellular response to amino acid starvation"/>
    <property type="evidence" value="ECO:0007669"/>
    <property type="project" value="TreeGrafter"/>
</dbReference>
<dbReference type="SUPFAM" id="SSF160651">
    <property type="entry name" value="FLJ32549 C-terminal domain-like"/>
    <property type="match status" value="1"/>
</dbReference>
<proteinExistence type="predicted"/>
<dbReference type="OrthoDB" id="18134at2759"/>
<evidence type="ECO:0000313" key="2">
    <source>
        <dbReference type="Proteomes" id="UP000218231"/>
    </source>
</evidence>
<dbReference type="SUPFAM" id="SSF158548">
    <property type="entry name" value="FLJ32549 domain-like"/>
    <property type="match status" value="1"/>
</dbReference>
<evidence type="ECO:0000313" key="1">
    <source>
        <dbReference type="EMBL" id="PAV80792.1"/>
    </source>
</evidence>
<dbReference type="InterPro" id="IPR018544">
    <property type="entry name" value="KICS_2"/>
</dbReference>
<sequence length="522" mass="59441">MMEADEPSTSSGTDPAEEAIISVQSLSQFGSVSNFNSADDVSSTGPITHGEVERVLNEYGRYVGNFQFDQARLVLERFRSQNLSVINNAQDSSLASLFSALIQICSCDKNYYTLNLLAQTKILRRENPLRSQYYSVYEGLTRALSFVSATNGLNSVSPASVIGLLLSQCQCYVEVRMEMIGYYNYLSTLTGNRSMPWSSIAEKADQNSKRLKSVHHPLLEPLAHVLVEEIDILRLLISSQIHIMNCRMFDSLVQLKEIRERFDFWIKAVESAVPKKKILFFSIKGDQPRNRAINWFIKFYNLLMAKFSLYFTDVLWHYCSEEDIKAIHTIDNNYNFIDKMVMFNKKTNAKFVAILYDRGNQLAEPFYGFGYHRLANRFSTANAAEPCQGYEASMPFVFKFPAPSNHDPQKPTPSPTIPFDCHERIANFIKNRLKSERNPEGPNVLREFEPFGDDGITLFGDNIEQDLYTVVVFLGNIEDGEKNVTNFLEDLTNSLRGSKLFYDLKITSVRQAVPAENTPQIQ</sequence>